<dbReference type="InterPro" id="IPR040470">
    <property type="entry name" value="Vexin"/>
</dbReference>
<keyword evidence="8" id="KW-0539">Nucleus</keyword>
<evidence type="ECO:0000256" key="9">
    <source>
        <dbReference type="SAM" id="MobiDB-lite"/>
    </source>
</evidence>
<dbReference type="PANTHER" id="PTHR31520:SF1">
    <property type="entry name" value="VEXIN"/>
    <property type="match status" value="1"/>
</dbReference>
<name>A0A8D2IVE5_VARKO</name>
<dbReference type="OMA" id="YSSHWMA"/>
<protein>
    <recommendedName>
        <fullName evidence="4">Vexin</fullName>
    </recommendedName>
</protein>
<feature type="region of interest" description="Disordered" evidence="9">
    <location>
        <begin position="1"/>
        <end position="29"/>
    </location>
</feature>
<evidence type="ECO:0000313" key="10">
    <source>
        <dbReference type="Ensembl" id="ENSVKKP00000004245.1"/>
    </source>
</evidence>
<reference evidence="10" key="2">
    <citation type="submission" date="2025-09" db="UniProtKB">
        <authorList>
            <consortium name="Ensembl"/>
        </authorList>
    </citation>
    <scope>IDENTIFICATION</scope>
</reference>
<evidence type="ECO:0000256" key="3">
    <source>
        <dbReference type="ARBA" id="ARBA00010010"/>
    </source>
</evidence>
<evidence type="ECO:0000256" key="1">
    <source>
        <dbReference type="ARBA" id="ARBA00004123"/>
    </source>
</evidence>
<sequence length="65" mass="7203">IETEHGKLSWKHTEDDISPTQGTEASLPLTGSTLYGTPSLLRKIWMKHKKKSEYLGAANSAFEAD</sequence>
<evidence type="ECO:0000256" key="7">
    <source>
        <dbReference type="ARBA" id="ARBA00023136"/>
    </source>
</evidence>
<evidence type="ECO:0000256" key="5">
    <source>
        <dbReference type="ARBA" id="ARBA00022475"/>
    </source>
</evidence>
<dbReference type="PANTHER" id="PTHR31520">
    <property type="entry name" value="VEXIN"/>
    <property type="match status" value="1"/>
</dbReference>
<evidence type="ECO:0000256" key="2">
    <source>
        <dbReference type="ARBA" id="ARBA00004236"/>
    </source>
</evidence>
<dbReference type="Proteomes" id="UP000694545">
    <property type="component" value="Unplaced"/>
</dbReference>
<evidence type="ECO:0000256" key="4">
    <source>
        <dbReference type="ARBA" id="ARBA00015328"/>
    </source>
</evidence>
<dbReference type="Ensembl" id="ENSVKKT00000004363.1">
    <property type="protein sequence ID" value="ENSVKKP00000004245.1"/>
    <property type="gene ID" value="ENSVKKG00000003177.1"/>
</dbReference>
<evidence type="ECO:0000256" key="8">
    <source>
        <dbReference type="ARBA" id="ARBA00023242"/>
    </source>
</evidence>
<accession>A0A8D2IVE5</accession>
<feature type="compositionally biased region" description="Basic and acidic residues" evidence="9">
    <location>
        <begin position="1"/>
        <end position="15"/>
    </location>
</feature>
<dbReference type="AlphaFoldDB" id="A0A8D2IVE5"/>
<keyword evidence="11" id="KW-1185">Reference proteome</keyword>
<feature type="compositionally biased region" description="Polar residues" evidence="9">
    <location>
        <begin position="18"/>
        <end position="29"/>
    </location>
</feature>
<organism evidence="10 11">
    <name type="scientific">Varanus komodoensis</name>
    <name type="common">Komodo dragon</name>
    <dbReference type="NCBI Taxonomy" id="61221"/>
    <lineage>
        <taxon>Eukaryota</taxon>
        <taxon>Metazoa</taxon>
        <taxon>Chordata</taxon>
        <taxon>Craniata</taxon>
        <taxon>Vertebrata</taxon>
        <taxon>Euteleostomi</taxon>
        <taxon>Lepidosauria</taxon>
        <taxon>Squamata</taxon>
        <taxon>Bifurcata</taxon>
        <taxon>Unidentata</taxon>
        <taxon>Episquamata</taxon>
        <taxon>Toxicofera</taxon>
        <taxon>Anguimorpha</taxon>
        <taxon>Paleoanguimorpha</taxon>
        <taxon>Varanoidea</taxon>
        <taxon>Varanidae</taxon>
        <taxon>Varanus</taxon>
    </lineage>
</organism>
<dbReference type="GO" id="GO:0030182">
    <property type="term" value="P:neuron differentiation"/>
    <property type="evidence" value="ECO:0007669"/>
    <property type="project" value="TreeGrafter"/>
</dbReference>
<reference evidence="10" key="1">
    <citation type="submission" date="2025-08" db="UniProtKB">
        <authorList>
            <consortium name="Ensembl"/>
        </authorList>
    </citation>
    <scope>IDENTIFICATION</scope>
</reference>
<keyword evidence="6" id="KW-0524">Neurogenesis</keyword>
<keyword evidence="5" id="KW-1003">Cell membrane</keyword>
<evidence type="ECO:0000256" key="6">
    <source>
        <dbReference type="ARBA" id="ARBA00022902"/>
    </source>
</evidence>
<comment type="subcellular location">
    <subcellularLocation>
        <location evidence="2">Cell membrane</location>
    </subcellularLocation>
    <subcellularLocation>
        <location evidence="1">Nucleus</location>
    </subcellularLocation>
</comment>
<dbReference type="GO" id="GO:0005886">
    <property type="term" value="C:plasma membrane"/>
    <property type="evidence" value="ECO:0007669"/>
    <property type="project" value="UniProtKB-SubCell"/>
</dbReference>
<keyword evidence="7" id="KW-0472">Membrane</keyword>
<dbReference type="GO" id="GO:0005634">
    <property type="term" value="C:nucleus"/>
    <property type="evidence" value="ECO:0007669"/>
    <property type="project" value="UniProtKB-SubCell"/>
</dbReference>
<evidence type="ECO:0000313" key="11">
    <source>
        <dbReference type="Proteomes" id="UP000694545"/>
    </source>
</evidence>
<proteinExistence type="inferred from homology"/>
<comment type="similarity">
    <text evidence="3">Belongs to the vexin family.</text>
</comment>